<evidence type="ECO:0008006" key="4">
    <source>
        <dbReference type="Google" id="ProtNLM"/>
    </source>
</evidence>
<keyword evidence="1" id="KW-0732">Signal</keyword>
<keyword evidence="3" id="KW-1185">Reference proteome</keyword>
<feature type="signal peptide" evidence="1">
    <location>
        <begin position="1"/>
        <end position="30"/>
    </location>
</feature>
<protein>
    <recommendedName>
        <fullName evidence="4">Secreted protein</fullName>
    </recommendedName>
</protein>
<reference evidence="2 3" key="1">
    <citation type="submission" date="2019-02" db="EMBL/GenBank/DDBJ databases">
        <title>Deep-cultivation of Planctomycetes and their phenomic and genomic characterization uncovers novel biology.</title>
        <authorList>
            <person name="Wiegand S."/>
            <person name="Jogler M."/>
            <person name="Boedeker C."/>
            <person name="Pinto D."/>
            <person name="Vollmers J."/>
            <person name="Rivas-Marin E."/>
            <person name="Kohn T."/>
            <person name="Peeters S.H."/>
            <person name="Heuer A."/>
            <person name="Rast P."/>
            <person name="Oberbeckmann S."/>
            <person name="Bunk B."/>
            <person name="Jeske O."/>
            <person name="Meyerdierks A."/>
            <person name="Storesund J.E."/>
            <person name="Kallscheuer N."/>
            <person name="Luecker S."/>
            <person name="Lage O.M."/>
            <person name="Pohl T."/>
            <person name="Merkel B.J."/>
            <person name="Hornburger P."/>
            <person name="Mueller R.-W."/>
            <person name="Bruemmer F."/>
            <person name="Labrenz M."/>
            <person name="Spormann A.M."/>
            <person name="Op Den Camp H."/>
            <person name="Overmann J."/>
            <person name="Amann R."/>
            <person name="Jetten M.S.M."/>
            <person name="Mascher T."/>
            <person name="Medema M.H."/>
            <person name="Devos D.P."/>
            <person name="Kaster A.-K."/>
            <person name="Ovreas L."/>
            <person name="Rohde M."/>
            <person name="Galperin M.Y."/>
            <person name="Jogler C."/>
        </authorList>
    </citation>
    <scope>NUCLEOTIDE SEQUENCE [LARGE SCALE GENOMIC DNA]</scope>
    <source>
        <strain evidence="2 3">KOR34</strain>
    </source>
</reference>
<accession>A0A5C5VEE7</accession>
<evidence type="ECO:0000313" key="3">
    <source>
        <dbReference type="Proteomes" id="UP000316714"/>
    </source>
</evidence>
<dbReference type="AlphaFoldDB" id="A0A5C5VEE7"/>
<evidence type="ECO:0000256" key="1">
    <source>
        <dbReference type="SAM" id="SignalP"/>
    </source>
</evidence>
<name>A0A5C5VEE7_9BACT</name>
<organism evidence="2 3">
    <name type="scientific">Posidoniimonas corsicana</name>
    <dbReference type="NCBI Taxonomy" id="1938618"/>
    <lineage>
        <taxon>Bacteria</taxon>
        <taxon>Pseudomonadati</taxon>
        <taxon>Planctomycetota</taxon>
        <taxon>Planctomycetia</taxon>
        <taxon>Pirellulales</taxon>
        <taxon>Lacipirellulaceae</taxon>
        <taxon>Posidoniimonas</taxon>
    </lineage>
</organism>
<comment type="caution">
    <text evidence="2">The sequence shown here is derived from an EMBL/GenBank/DDBJ whole genome shotgun (WGS) entry which is preliminary data.</text>
</comment>
<feature type="chain" id="PRO_5022963598" description="Secreted protein" evidence="1">
    <location>
        <begin position="31"/>
        <end position="406"/>
    </location>
</feature>
<evidence type="ECO:0000313" key="2">
    <source>
        <dbReference type="EMBL" id="TWT36521.1"/>
    </source>
</evidence>
<gene>
    <name evidence="2" type="ORF">KOR34_14270</name>
</gene>
<dbReference type="Proteomes" id="UP000316714">
    <property type="component" value="Unassembled WGS sequence"/>
</dbReference>
<proteinExistence type="predicted"/>
<sequence length="406" mass="44427" precursor="true">MSLPTPRPWRRHERVRWLLRLAMAVLAAHAATRPAVADEDVLRLPLPFTESAYVAAAPTPTEPLPAPAPEEVLAEPVLVQAPVAQIEISFCEFCGESCGAGGCCAGCRDSSRWGRFTRGVYRGLCCPDPCYDPRWRPLADAAFFTSAVRPQNQQRLRWDHAEDMITPDRAEYFWARANGSGPGPSFSGSPSAFTGLDYDELKHYSEVAQGAFGASFEYSYRSIDADGRHFAGFGDMTVGTKSLLFDTELVQVAFEFNTHIPQGSSLKGLGTGHVSLEPGMIVGLNLSANSYMQAEFTEWIPLGGTSDYAGPVLRYNMAYNRVIARPHPCVPVIGVLELNGWRFQDGAFTDATGVTVPTGGATFINVASGFRVFFCDRADMGVSYATAGTSRSWTDTLIRTELRFRY</sequence>
<dbReference type="EMBL" id="SIHJ01000001">
    <property type="protein sequence ID" value="TWT36521.1"/>
    <property type="molecule type" value="Genomic_DNA"/>
</dbReference>